<evidence type="ECO:0000313" key="2">
    <source>
        <dbReference type="Proteomes" id="UP001497644"/>
    </source>
</evidence>
<dbReference type="AlphaFoldDB" id="A0AAV2N3H6"/>
<sequence>MNRQVTRIGRKVMDRADESTATIRVDIRVDDIGIIGPHILVTRSDVTGSLELPNECLGVGACFGGN</sequence>
<keyword evidence="2" id="KW-1185">Reference proteome</keyword>
<proteinExistence type="predicted"/>
<protein>
    <submittedName>
        <fullName evidence="1">Uncharacterized protein</fullName>
    </submittedName>
</protein>
<gene>
    <name evidence="1" type="ORF">LPLAT_LOCUS753</name>
</gene>
<reference evidence="1 2" key="1">
    <citation type="submission" date="2024-04" db="EMBL/GenBank/DDBJ databases">
        <authorList>
            <consortium name="Molecular Ecology Group"/>
        </authorList>
    </citation>
    <scope>NUCLEOTIDE SEQUENCE [LARGE SCALE GENOMIC DNA]</scope>
</reference>
<organism evidence="1 2">
    <name type="scientific">Lasius platythorax</name>
    <dbReference type="NCBI Taxonomy" id="488582"/>
    <lineage>
        <taxon>Eukaryota</taxon>
        <taxon>Metazoa</taxon>
        <taxon>Ecdysozoa</taxon>
        <taxon>Arthropoda</taxon>
        <taxon>Hexapoda</taxon>
        <taxon>Insecta</taxon>
        <taxon>Pterygota</taxon>
        <taxon>Neoptera</taxon>
        <taxon>Endopterygota</taxon>
        <taxon>Hymenoptera</taxon>
        <taxon>Apocrita</taxon>
        <taxon>Aculeata</taxon>
        <taxon>Formicoidea</taxon>
        <taxon>Formicidae</taxon>
        <taxon>Formicinae</taxon>
        <taxon>Lasius</taxon>
        <taxon>Lasius</taxon>
    </lineage>
</organism>
<dbReference type="EMBL" id="OZ034824">
    <property type="protein sequence ID" value="CAL1673979.1"/>
    <property type="molecule type" value="Genomic_DNA"/>
</dbReference>
<dbReference type="Proteomes" id="UP001497644">
    <property type="component" value="Chromosome 1"/>
</dbReference>
<name>A0AAV2N3H6_9HYME</name>
<evidence type="ECO:0000313" key="1">
    <source>
        <dbReference type="EMBL" id="CAL1673979.1"/>
    </source>
</evidence>
<accession>A0AAV2N3H6</accession>